<proteinExistence type="predicted"/>
<reference evidence="3" key="1">
    <citation type="journal article" date="2021" name="BMC Genomics">
        <title>Chromosome-level genome assembly and manually-curated proteome of model necrotroph Parastagonospora nodorum Sn15 reveals a genome-wide trove of candidate effector homologs, and redundancy of virulence-related functions within an accessory chromosome.</title>
        <authorList>
            <person name="Bertazzoni S."/>
            <person name="Jones D.A.B."/>
            <person name="Phan H.T."/>
            <person name="Tan K.-C."/>
            <person name="Hane J.K."/>
        </authorList>
    </citation>
    <scope>NUCLEOTIDE SEQUENCE [LARGE SCALE GENOMIC DNA]</scope>
    <source>
        <strain evidence="3">SN15 / ATCC MYA-4574 / FGSC 10173)</strain>
    </source>
</reference>
<sequence>MMIMPSSRAFLRWKLGSLRMSGYHCYLNLMSRKKRMLITFLDWNIYFGEPIPTVEAQQESPIINENDAEIIEIFDTRTSNSRGKKRRQMSLSDWTPTSSHEEVLQTLQPSITYPQADNLWPESSSEQTYMPTPSFFGLSGATPSTPKTSLSAISPSPNLAARVMVGTIYSCPDTDTYTFQCRSSTCHDRTFSRWPDFTRHYNGAHATTPTVYWCDVEGCPRGKAARNRPFPRKDKLNDHAKSIHGVRN</sequence>
<gene>
    <name evidence="2" type="ORF">JI435_117270</name>
</gene>
<evidence type="ECO:0000256" key="1">
    <source>
        <dbReference type="SAM" id="MobiDB-lite"/>
    </source>
</evidence>
<evidence type="ECO:0000313" key="2">
    <source>
        <dbReference type="EMBL" id="QRD06341.1"/>
    </source>
</evidence>
<dbReference type="OrthoDB" id="2687452at2759"/>
<accession>A0A7U2IAP8</accession>
<dbReference type="AlphaFoldDB" id="A0A7U2IAP8"/>
<evidence type="ECO:0000313" key="3">
    <source>
        <dbReference type="Proteomes" id="UP000663193"/>
    </source>
</evidence>
<feature type="region of interest" description="Disordered" evidence="1">
    <location>
        <begin position="224"/>
        <end position="248"/>
    </location>
</feature>
<organism evidence="2 3">
    <name type="scientific">Phaeosphaeria nodorum (strain SN15 / ATCC MYA-4574 / FGSC 10173)</name>
    <name type="common">Glume blotch fungus</name>
    <name type="synonym">Parastagonospora nodorum</name>
    <dbReference type="NCBI Taxonomy" id="321614"/>
    <lineage>
        <taxon>Eukaryota</taxon>
        <taxon>Fungi</taxon>
        <taxon>Dikarya</taxon>
        <taxon>Ascomycota</taxon>
        <taxon>Pezizomycotina</taxon>
        <taxon>Dothideomycetes</taxon>
        <taxon>Pleosporomycetidae</taxon>
        <taxon>Pleosporales</taxon>
        <taxon>Pleosporineae</taxon>
        <taxon>Phaeosphaeriaceae</taxon>
        <taxon>Parastagonospora</taxon>
    </lineage>
</organism>
<keyword evidence="3" id="KW-1185">Reference proteome</keyword>
<name>A0A7U2IAP8_PHANO</name>
<dbReference type="EMBL" id="CP069042">
    <property type="protein sequence ID" value="QRD06341.1"/>
    <property type="molecule type" value="Genomic_DNA"/>
</dbReference>
<dbReference type="Proteomes" id="UP000663193">
    <property type="component" value="Chromosome 20"/>
</dbReference>
<feature type="compositionally biased region" description="Basic and acidic residues" evidence="1">
    <location>
        <begin position="231"/>
        <end position="241"/>
    </location>
</feature>
<dbReference type="Gene3D" id="3.30.160.60">
    <property type="entry name" value="Classic Zinc Finger"/>
    <property type="match status" value="1"/>
</dbReference>
<dbReference type="VEuPathDB" id="FungiDB:JI435_117270"/>
<protein>
    <submittedName>
        <fullName evidence="2">Uncharacterized protein</fullName>
    </submittedName>
</protein>